<organism evidence="12 14">
    <name type="scientific">Latilactobacillus sakei</name>
    <name type="common">Lactobacillus sakei</name>
    <dbReference type="NCBI Taxonomy" id="1599"/>
    <lineage>
        <taxon>Bacteria</taxon>
        <taxon>Bacillati</taxon>
        <taxon>Bacillota</taxon>
        <taxon>Bacilli</taxon>
        <taxon>Lactobacillales</taxon>
        <taxon>Lactobacillaceae</taxon>
        <taxon>Latilactobacillus</taxon>
    </lineage>
</organism>
<dbReference type="RefSeq" id="WP_056947923.1">
    <property type="nucleotide sequence ID" value="NZ_AP017931.1"/>
</dbReference>
<dbReference type="InterPro" id="IPR003593">
    <property type="entry name" value="AAA+_ATPase"/>
</dbReference>
<accession>A0AAF0K5A3</accession>
<proteinExistence type="predicted"/>
<dbReference type="InterPro" id="IPR027417">
    <property type="entry name" value="P-loop_NTPase"/>
</dbReference>
<keyword evidence="4" id="KW-0410">Iron transport</keyword>
<dbReference type="InterPro" id="IPR051535">
    <property type="entry name" value="Siderophore_ABC-ATPase"/>
</dbReference>
<evidence type="ECO:0000313" key="11">
    <source>
        <dbReference type="EMBL" id="PKX77097.1"/>
    </source>
</evidence>
<evidence type="ECO:0000256" key="7">
    <source>
        <dbReference type="ARBA" id="ARBA00023004"/>
    </source>
</evidence>
<comment type="subcellular location">
    <subcellularLocation>
        <location evidence="1">Cell membrane</location>
        <topology evidence="1">Peripheral membrane protein</topology>
    </subcellularLocation>
</comment>
<dbReference type="CDD" id="cd03214">
    <property type="entry name" value="ABC_Iron-Siderophores_B12_Hemin"/>
    <property type="match status" value="1"/>
</dbReference>
<keyword evidence="6 12" id="KW-0067">ATP-binding</keyword>
<evidence type="ECO:0000256" key="9">
    <source>
        <dbReference type="ARBA" id="ARBA00023136"/>
    </source>
</evidence>
<evidence type="ECO:0000313" key="12">
    <source>
        <dbReference type="EMBL" id="WGI19578.1"/>
    </source>
</evidence>
<dbReference type="SMART" id="SM00382">
    <property type="entry name" value="AAA"/>
    <property type="match status" value="1"/>
</dbReference>
<dbReference type="SUPFAM" id="SSF52540">
    <property type="entry name" value="P-loop containing nucleoside triphosphate hydrolases"/>
    <property type="match status" value="1"/>
</dbReference>
<dbReference type="EMBL" id="MKGH01000037">
    <property type="protein sequence ID" value="PKX77097.1"/>
    <property type="molecule type" value="Genomic_DNA"/>
</dbReference>
<evidence type="ECO:0000313" key="13">
    <source>
        <dbReference type="Proteomes" id="UP000234349"/>
    </source>
</evidence>
<dbReference type="PROSITE" id="PS50893">
    <property type="entry name" value="ABC_TRANSPORTER_2"/>
    <property type="match status" value="1"/>
</dbReference>
<keyword evidence="7" id="KW-0408">Iron</keyword>
<dbReference type="GO" id="GO:0005886">
    <property type="term" value="C:plasma membrane"/>
    <property type="evidence" value="ECO:0007669"/>
    <property type="project" value="UniProtKB-SubCell"/>
</dbReference>
<dbReference type="GO" id="GO:0005524">
    <property type="term" value="F:ATP binding"/>
    <property type="evidence" value="ECO:0007669"/>
    <property type="project" value="UniProtKB-KW"/>
</dbReference>
<dbReference type="PANTHER" id="PTHR42771">
    <property type="entry name" value="IRON(3+)-HYDROXAMATE IMPORT ATP-BINDING PROTEIN FHUC"/>
    <property type="match status" value="1"/>
</dbReference>
<gene>
    <name evidence="11" type="ORF">CUR37_07340</name>
    <name evidence="12" type="ORF">QBD03_02225</name>
</gene>
<dbReference type="EMBL" id="CP122959">
    <property type="protein sequence ID" value="WGI19578.1"/>
    <property type="molecule type" value="Genomic_DNA"/>
</dbReference>
<keyword evidence="5" id="KW-0547">Nucleotide-binding</keyword>
<evidence type="ECO:0000259" key="10">
    <source>
        <dbReference type="PROSITE" id="PS50893"/>
    </source>
</evidence>
<dbReference type="GO" id="GO:0006826">
    <property type="term" value="P:iron ion transport"/>
    <property type="evidence" value="ECO:0007669"/>
    <property type="project" value="UniProtKB-KW"/>
</dbReference>
<sequence length="267" mass="30132">MAILETQQVSVGYNRRLIIQDLSIQIPQGQITTLIGPNGSGKSTLIRTLAHLLKPSSGTVLLADQALATKTPKEMAQEMALLPQVGELTTDLSVFDLVSFGRLPYRQQFRPLSAVDKEKIEWAIERTGLNQFRDRFLSTLSGGQRQRAWIAMALAQDTDILILDEPTTYLDLTHQLEIMLLIQELNQIEGRTIIMALHDLNHAARFSDQLIALKNGQLQASGTVNEVMTRDNLRHIFNIDATLIEHDQRPLILTYDRWSEGEQDHDE</sequence>
<keyword evidence="8" id="KW-0406">Ion transport</keyword>
<reference evidence="12" key="2">
    <citation type="submission" date="2023-04" db="EMBL/GenBank/DDBJ databases">
        <title>Novel strain of Lactilactobacillus sakei and use thereof.</title>
        <authorList>
            <person name="Kim S.Y."/>
        </authorList>
    </citation>
    <scope>NUCLEOTIDE SEQUENCE</scope>
    <source>
        <strain evidence="12">HUP1</strain>
    </source>
</reference>
<evidence type="ECO:0000256" key="2">
    <source>
        <dbReference type="ARBA" id="ARBA00022448"/>
    </source>
</evidence>
<evidence type="ECO:0000256" key="8">
    <source>
        <dbReference type="ARBA" id="ARBA00023065"/>
    </source>
</evidence>
<dbReference type="GO" id="GO:0016887">
    <property type="term" value="F:ATP hydrolysis activity"/>
    <property type="evidence" value="ECO:0007669"/>
    <property type="project" value="InterPro"/>
</dbReference>
<dbReference type="Proteomes" id="UP001179858">
    <property type="component" value="Chromosome"/>
</dbReference>
<dbReference type="AlphaFoldDB" id="A0AAF0K5A3"/>
<dbReference type="InterPro" id="IPR003439">
    <property type="entry name" value="ABC_transporter-like_ATP-bd"/>
</dbReference>
<evidence type="ECO:0000256" key="5">
    <source>
        <dbReference type="ARBA" id="ARBA00022741"/>
    </source>
</evidence>
<evidence type="ECO:0000256" key="6">
    <source>
        <dbReference type="ARBA" id="ARBA00022840"/>
    </source>
</evidence>
<protein>
    <submittedName>
        <fullName evidence="12">ABC transporter ATP-binding protein</fullName>
    </submittedName>
</protein>
<dbReference type="InterPro" id="IPR017871">
    <property type="entry name" value="ABC_transporter-like_CS"/>
</dbReference>
<keyword evidence="2" id="KW-0813">Transport</keyword>
<name>A0AAF0K5A3_LATSK</name>
<keyword evidence="3" id="KW-1003">Cell membrane</keyword>
<evidence type="ECO:0000256" key="3">
    <source>
        <dbReference type="ARBA" id="ARBA00022475"/>
    </source>
</evidence>
<dbReference type="Pfam" id="PF00005">
    <property type="entry name" value="ABC_tran"/>
    <property type="match status" value="1"/>
</dbReference>
<evidence type="ECO:0000256" key="1">
    <source>
        <dbReference type="ARBA" id="ARBA00004202"/>
    </source>
</evidence>
<dbReference type="Gene3D" id="3.40.50.300">
    <property type="entry name" value="P-loop containing nucleotide triphosphate hydrolases"/>
    <property type="match status" value="1"/>
</dbReference>
<dbReference type="FunFam" id="3.40.50.300:FF:000134">
    <property type="entry name" value="Iron-enterobactin ABC transporter ATP-binding protein"/>
    <property type="match status" value="1"/>
</dbReference>
<dbReference type="PANTHER" id="PTHR42771:SF4">
    <property type="entry name" value="IRON(3+)-HYDROXAMATE IMPORT ATP-BINDING PROTEIN FHUC"/>
    <property type="match status" value="1"/>
</dbReference>
<evidence type="ECO:0000256" key="4">
    <source>
        <dbReference type="ARBA" id="ARBA00022496"/>
    </source>
</evidence>
<feature type="domain" description="ABC transporter" evidence="10">
    <location>
        <begin position="4"/>
        <end position="240"/>
    </location>
</feature>
<dbReference type="Proteomes" id="UP000234349">
    <property type="component" value="Unassembled WGS sequence"/>
</dbReference>
<evidence type="ECO:0000313" key="14">
    <source>
        <dbReference type="Proteomes" id="UP001179858"/>
    </source>
</evidence>
<keyword evidence="9" id="KW-0472">Membrane</keyword>
<dbReference type="PROSITE" id="PS00211">
    <property type="entry name" value="ABC_TRANSPORTER_1"/>
    <property type="match status" value="1"/>
</dbReference>
<reference evidence="11 13" key="1">
    <citation type="submission" date="2016-09" db="EMBL/GenBank/DDBJ databases">
        <authorList>
            <person name="Inglin R.C."/>
        </authorList>
    </citation>
    <scope>NUCLEOTIDE SEQUENCE [LARGE SCALE GENOMIC DNA]</scope>
    <source>
        <strain evidence="11 13">RI-517</strain>
    </source>
</reference>